<protein>
    <submittedName>
        <fullName evidence="2">Ribonuclease</fullName>
    </submittedName>
</protein>
<accession>A0A932GMC9</accession>
<comment type="caution">
    <text evidence="2">The sequence shown here is derived from an EMBL/GenBank/DDBJ whole genome shotgun (WGS) entry which is preliminary data.</text>
</comment>
<dbReference type="EMBL" id="JACPSX010000014">
    <property type="protein sequence ID" value="MBI3013636.1"/>
    <property type="molecule type" value="Genomic_DNA"/>
</dbReference>
<name>A0A932GMC9_UNCTE</name>
<sequence length="46" mass="5133">YSLFYGILGGFIGLVLWIFYTAIILLFGGMLADILDRGGHTQKPRD</sequence>
<reference evidence="2" key="1">
    <citation type="submission" date="2020-07" db="EMBL/GenBank/DDBJ databases">
        <title>Huge and variable diversity of episymbiotic CPR bacteria and DPANN archaea in groundwater ecosystems.</title>
        <authorList>
            <person name="He C.Y."/>
            <person name="Keren R."/>
            <person name="Whittaker M."/>
            <person name="Farag I.F."/>
            <person name="Doudna J."/>
            <person name="Cate J.H.D."/>
            <person name="Banfield J.F."/>
        </authorList>
    </citation>
    <scope>NUCLEOTIDE SEQUENCE</scope>
    <source>
        <strain evidence="2">NC_groundwater_717_Ag_S-0.2um_59_8</strain>
    </source>
</reference>
<dbReference type="Proteomes" id="UP000741360">
    <property type="component" value="Unassembled WGS sequence"/>
</dbReference>
<evidence type="ECO:0000256" key="1">
    <source>
        <dbReference type="SAM" id="Phobius"/>
    </source>
</evidence>
<evidence type="ECO:0000313" key="2">
    <source>
        <dbReference type="EMBL" id="MBI3013636.1"/>
    </source>
</evidence>
<evidence type="ECO:0000313" key="3">
    <source>
        <dbReference type="Proteomes" id="UP000741360"/>
    </source>
</evidence>
<organism evidence="2 3">
    <name type="scientific">Tectimicrobiota bacterium</name>
    <dbReference type="NCBI Taxonomy" id="2528274"/>
    <lineage>
        <taxon>Bacteria</taxon>
        <taxon>Pseudomonadati</taxon>
        <taxon>Nitrospinota/Tectimicrobiota group</taxon>
        <taxon>Candidatus Tectimicrobiota</taxon>
    </lineage>
</organism>
<gene>
    <name evidence="2" type="ORF">HYY65_00915</name>
</gene>
<feature type="non-terminal residue" evidence="2">
    <location>
        <position position="1"/>
    </location>
</feature>
<keyword evidence="1" id="KW-0812">Transmembrane</keyword>
<feature type="transmembrane region" description="Helical" evidence="1">
    <location>
        <begin position="6"/>
        <end position="35"/>
    </location>
</feature>
<dbReference type="AlphaFoldDB" id="A0A932GMC9"/>
<proteinExistence type="predicted"/>
<keyword evidence="1" id="KW-0472">Membrane</keyword>
<keyword evidence="1" id="KW-1133">Transmembrane helix</keyword>